<dbReference type="Proteomes" id="UP001500842">
    <property type="component" value="Unassembled WGS sequence"/>
</dbReference>
<accession>A0ABN1ZZ51</accession>
<comment type="caution">
    <text evidence="2">The sequence shown here is derived from an EMBL/GenBank/DDBJ whole genome shotgun (WGS) entry which is preliminary data.</text>
</comment>
<proteinExistence type="predicted"/>
<feature type="signal peptide" evidence="1">
    <location>
        <begin position="1"/>
        <end position="28"/>
    </location>
</feature>
<keyword evidence="3" id="KW-1185">Reference proteome</keyword>
<gene>
    <name evidence="2" type="ORF">GCM10009788_09970</name>
</gene>
<reference evidence="2 3" key="1">
    <citation type="journal article" date="2019" name="Int. J. Syst. Evol. Microbiol.">
        <title>The Global Catalogue of Microorganisms (GCM) 10K type strain sequencing project: providing services to taxonomists for standard genome sequencing and annotation.</title>
        <authorList>
            <consortium name="The Broad Institute Genomics Platform"/>
            <consortium name="The Broad Institute Genome Sequencing Center for Infectious Disease"/>
            <person name="Wu L."/>
            <person name="Ma J."/>
        </authorList>
    </citation>
    <scope>NUCLEOTIDE SEQUENCE [LARGE SCALE GENOMIC DNA]</scope>
    <source>
        <strain evidence="2 3">JCM 14942</strain>
    </source>
</reference>
<name>A0ABN1ZZ51_9ACTN</name>
<keyword evidence="1" id="KW-0732">Signal</keyword>
<organism evidence="2 3">
    <name type="scientific">Nocardioides humi</name>
    <dbReference type="NCBI Taxonomy" id="449461"/>
    <lineage>
        <taxon>Bacteria</taxon>
        <taxon>Bacillati</taxon>
        <taxon>Actinomycetota</taxon>
        <taxon>Actinomycetes</taxon>
        <taxon>Propionibacteriales</taxon>
        <taxon>Nocardioidaceae</taxon>
        <taxon>Nocardioides</taxon>
    </lineage>
</organism>
<evidence type="ECO:0000313" key="2">
    <source>
        <dbReference type="EMBL" id="GAA1507892.1"/>
    </source>
</evidence>
<dbReference type="RefSeq" id="WP_141004951.1">
    <property type="nucleotide sequence ID" value="NZ_BAAAOR010000007.1"/>
</dbReference>
<evidence type="ECO:0000313" key="3">
    <source>
        <dbReference type="Proteomes" id="UP001500842"/>
    </source>
</evidence>
<sequence>MRKTMTSLVAIATMVLGMGTLATPTASAKPGWATVTSWEGGKTKVCAVANGNGTSTVYAHWDGRRYPTVGGQFRESGAGGLAHVADDFTISGWIYSHSDKGTVGPTISIQRPSNGWVYVLSGSQIGITVEVVLPVKALSTCPGAGRAVVPADRPATDDIAPRAATCVSKKEFRRIGKAMRPGAVKRTVGARGAVVTKAEFSVVRRYARCGGGSVVVNFKRAGAGKPLKVASRFKG</sequence>
<protein>
    <submittedName>
        <fullName evidence="2">Uncharacterized protein</fullName>
    </submittedName>
</protein>
<dbReference type="EMBL" id="BAAAOR010000007">
    <property type="protein sequence ID" value="GAA1507892.1"/>
    <property type="molecule type" value="Genomic_DNA"/>
</dbReference>
<feature type="chain" id="PRO_5045549252" evidence="1">
    <location>
        <begin position="29"/>
        <end position="235"/>
    </location>
</feature>
<evidence type="ECO:0000256" key="1">
    <source>
        <dbReference type="SAM" id="SignalP"/>
    </source>
</evidence>